<dbReference type="RefSeq" id="WP_267534941.1">
    <property type="nucleotide sequence ID" value="NZ_JAPNKA010000001.1"/>
</dbReference>
<protein>
    <recommendedName>
        <fullName evidence="2">Response regulatory domain-containing protein</fullName>
    </recommendedName>
</protein>
<dbReference type="Proteomes" id="UP001207654">
    <property type="component" value="Unassembled WGS sequence"/>
</dbReference>
<keyword evidence="4" id="KW-1185">Reference proteome</keyword>
<comment type="caution">
    <text evidence="1">Lacks conserved residue(s) required for the propagation of feature annotation.</text>
</comment>
<gene>
    <name evidence="3" type="ORF">OV287_16275</name>
</gene>
<evidence type="ECO:0000259" key="2">
    <source>
        <dbReference type="PROSITE" id="PS50110"/>
    </source>
</evidence>
<dbReference type="InterPro" id="IPR001789">
    <property type="entry name" value="Sig_transdc_resp-reg_receiver"/>
</dbReference>
<evidence type="ECO:0000256" key="1">
    <source>
        <dbReference type="PROSITE-ProRule" id="PRU00169"/>
    </source>
</evidence>
<name>A0ABT4A305_9BACT</name>
<sequence length="88" mass="9391">MPEVDGAALVRRLGVMEPELTRRVVFISGGAYTSETRGFIETVPHLVLEKPVRPEVLMASVDAALDARDEEREPVVARAGGDVTAGGC</sequence>
<dbReference type="SUPFAM" id="SSF52172">
    <property type="entry name" value="CheY-like"/>
    <property type="match status" value="1"/>
</dbReference>
<proteinExistence type="predicted"/>
<dbReference type="PROSITE" id="PS50110">
    <property type="entry name" value="RESPONSE_REGULATORY"/>
    <property type="match status" value="1"/>
</dbReference>
<accession>A0ABT4A305</accession>
<feature type="domain" description="Response regulatory" evidence="2">
    <location>
        <begin position="1"/>
        <end position="65"/>
    </location>
</feature>
<evidence type="ECO:0000313" key="3">
    <source>
        <dbReference type="EMBL" id="MCY1076032.1"/>
    </source>
</evidence>
<evidence type="ECO:0000313" key="4">
    <source>
        <dbReference type="Proteomes" id="UP001207654"/>
    </source>
</evidence>
<dbReference type="EMBL" id="JAPNKA010000001">
    <property type="protein sequence ID" value="MCY1076032.1"/>
    <property type="molecule type" value="Genomic_DNA"/>
</dbReference>
<comment type="caution">
    <text evidence="3">The sequence shown here is derived from an EMBL/GenBank/DDBJ whole genome shotgun (WGS) entry which is preliminary data.</text>
</comment>
<reference evidence="3 4" key="1">
    <citation type="submission" date="2022-11" db="EMBL/GenBank/DDBJ databases">
        <title>Minimal conservation of predation-associated metabolite biosynthetic gene clusters underscores biosynthetic potential of Myxococcota including descriptions for ten novel species: Archangium lansinium sp. nov., Myxococcus landrumus sp. nov., Nannocystis bai.</title>
        <authorList>
            <person name="Ahearne A."/>
            <person name="Stevens C."/>
            <person name="Phillips K."/>
        </authorList>
    </citation>
    <scope>NUCLEOTIDE SEQUENCE [LARGE SCALE GENOMIC DNA]</scope>
    <source>
        <strain evidence="3 4">MIWBW</strain>
    </source>
</reference>
<organism evidence="3 4">
    <name type="scientific">Archangium lansingense</name>
    <dbReference type="NCBI Taxonomy" id="2995310"/>
    <lineage>
        <taxon>Bacteria</taxon>
        <taxon>Pseudomonadati</taxon>
        <taxon>Myxococcota</taxon>
        <taxon>Myxococcia</taxon>
        <taxon>Myxococcales</taxon>
        <taxon>Cystobacterineae</taxon>
        <taxon>Archangiaceae</taxon>
        <taxon>Archangium</taxon>
    </lineage>
</organism>
<dbReference type="Gene3D" id="3.40.50.2300">
    <property type="match status" value="1"/>
</dbReference>
<dbReference type="InterPro" id="IPR011006">
    <property type="entry name" value="CheY-like_superfamily"/>
</dbReference>